<dbReference type="InterPro" id="IPR011701">
    <property type="entry name" value="MFS"/>
</dbReference>
<feature type="transmembrane region" description="Helical" evidence="6">
    <location>
        <begin position="50"/>
        <end position="70"/>
    </location>
</feature>
<dbReference type="Pfam" id="PF07690">
    <property type="entry name" value="MFS_1"/>
    <property type="match status" value="1"/>
</dbReference>
<dbReference type="PANTHER" id="PTHR43124:SF3">
    <property type="entry name" value="CHLORAMPHENICOL EFFLUX PUMP RV0191"/>
    <property type="match status" value="1"/>
</dbReference>
<feature type="transmembrane region" description="Helical" evidence="6">
    <location>
        <begin position="311"/>
        <end position="332"/>
    </location>
</feature>
<feature type="transmembrane region" description="Helical" evidence="6">
    <location>
        <begin position="221"/>
        <end position="244"/>
    </location>
</feature>
<feature type="transmembrane region" description="Helical" evidence="6">
    <location>
        <begin position="256"/>
        <end position="273"/>
    </location>
</feature>
<keyword evidence="2" id="KW-1003">Cell membrane</keyword>
<keyword evidence="4 6" id="KW-1133">Transmembrane helix</keyword>
<reference evidence="8 9" key="1">
    <citation type="journal article" date="2007" name="Appl. Environ. Microbiol.">
        <title>Genome sequence of the cellulolytic gliding bacterium Cytophaga hutchinsonii.</title>
        <authorList>
            <person name="Xie G."/>
            <person name="Bruce D.C."/>
            <person name="Challacombe J.F."/>
            <person name="Chertkov O."/>
            <person name="Detter J.C."/>
            <person name="Gilna P."/>
            <person name="Han C.S."/>
            <person name="Lucas S."/>
            <person name="Misra M."/>
            <person name="Myers G.L."/>
            <person name="Richardson P."/>
            <person name="Tapia R."/>
            <person name="Thayer N."/>
            <person name="Thompson L.S."/>
            <person name="Brettin T.S."/>
            <person name="Henrissat B."/>
            <person name="Wilson D.B."/>
            <person name="McBride M.J."/>
        </authorList>
    </citation>
    <scope>NUCLEOTIDE SEQUENCE [LARGE SCALE GENOMIC DNA]</scope>
    <source>
        <strain evidence="9">ATCC 33406 / DSM 1761 / CIP 103989 / NBRC 15051 / NCIMB 9469 / D465</strain>
    </source>
</reference>
<dbReference type="PROSITE" id="PS50850">
    <property type="entry name" value="MFS"/>
    <property type="match status" value="1"/>
</dbReference>
<feature type="transmembrane region" description="Helical" evidence="6">
    <location>
        <begin position="344"/>
        <end position="366"/>
    </location>
</feature>
<dbReference type="EMBL" id="CP000383">
    <property type="protein sequence ID" value="ABG57615.1"/>
    <property type="molecule type" value="Genomic_DNA"/>
</dbReference>
<dbReference type="InterPro" id="IPR050189">
    <property type="entry name" value="MFS_Efflux_Transporters"/>
</dbReference>
<dbReference type="CDD" id="cd17324">
    <property type="entry name" value="MFS_NepI_like"/>
    <property type="match status" value="1"/>
</dbReference>
<keyword evidence="5 6" id="KW-0472">Membrane</keyword>
<dbReference type="PANTHER" id="PTHR43124">
    <property type="entry name" value="PURINE EFFLUX PUMP PBUE"/>
    <property type="match status" value="1"/>
</dbReference>
<proteinExistence type="predicted"/>
<dbReference type="InterPro" id="IPR036259">
    <property type="entry name" value="MFS_trans_sf"/>
</dbReference>
<feature type="transmembrane region" description="Helical" evidence="6">
    <location>
        <begin position="82"/>
        <end position="101"/>
    </location>
</feature>
<keyword evidence="3 6" id="KW-0812">Transmembrane</keyword>
<evidence type="ECO:0000313" key="9">
    <source>
        <dbReference type="Proteomes" id="UP000001822"/>
    </source>
</evidence>
<evidence type="ECO:0000256" key="3">
    <source>
        <dbReference type="ARBA" id="ARBA00022692"/>
    </source>
</evidence>
<evidence type="ECO:0000256" key="6">
    <source>
        <dbReference type="SAM" id="Phobius"/>
    </source>
</evidence>
<evidence type="ECO:0000256" key="1">
    <source>
        <dbReference type="ARBA" id="ARBA00004651"/>
    </source>
</evidence>
<sequence length="403" mass="43695">MQPTQKSAINEGLLIAMLAAINFTHIMDFVIMAPLSATLKIAMSITTKEFGYLVSIYTFAAAVGAIIAFFKIDKYDRRTAIIFVYTGFIVANILCALAPQYKFFMLARLFAGLFGGVLNVLIMSVIGDVIPLERRGKATGMVMAAFSAASVIGIPSGLILADIFKDYHAPFWLLSILSALVGFVLVFKFPSIKSHMEFEGAKTPPMEIIKEYMQNSNVRRALLFIFLLMIAGFSVVPFISDYLVNNVGLDLKELKYVYLCGGLATVASSIFIGRLSDKLGKVKTFIIAALVSVAPIAIVTVLPVMPLKHVLLFNVLFFMCFGARFVPAMTLMTSCVQPKRRGSFLSVSSAIQQLGSGVAVLIASAIIVNGPKGELHNFGWVGIVACVATVISILLSVRIKEVS</sequence>
<feature type="transmembrane region" description="Helical" evidence="6">
    <location>
        <begin position="142"/>
        <end position="161"/>
    </location>
</feature>
<evidence type="ECO:0000256" key="5">
    <source>
        <dbReference type="ARBA" id="ARBA00023136"/>
    </source>
</evidence>
<dbReference type="RefSeq" id="WP_011583731.1">
    <property type="nucleotide sequence ID" value="NC_008255.1"/>
</dbReference>
<dbReference type="AlphaFoldDB" id="A0A6N4SMW8"/>
<evidence type="ECO:0000313" key="8">
    <source>
        <dbReference type="EMBL" id="ABG57615.1"/>
    </source>
</evidence>
<name>A0A6N4SMW8_CYTH3</name>
<accession>A0A6N4SMW8</accession>
<evidence type="ECO:0000256" key="4">
    <source>
        <dbReference type="ARBA" id="ARBA00022989"/>
    </source>
</evidence>
<feature type="transmembrane region" description="Helical" evidence="6">
    <location>
        <begin position="107"/>
        <end position="130"/>
    </location>
</feature>
<dbReference type="InterPro" id="IPR020846">
    <property type="entry name" value="MFS_dom"/>
</dbReference>
<organism evidence="8 9">
    <name type="scientific">Cytophaga hutchinsonii (strain ATCC 33406 / DSM 1761 / CIP 103989 / NBRC 15051 / NCIMB 9469 / D465)</name>
    <dbReference type="NCBI Taxonomy" id="269798"/>
    <lineage>
        <taxon>Bacteria</taxon>
        <taxon>Pseudomonadati</taxon>
        <taxon>Bacteroidota</taxon>
        <taxon>Cytophagia</taxon>
        <taxon>Cytophagales</taxon>
        <taxon>Cytophagaceae</taxon>
        <taxon>Cytophaga</taxon>
    </lineage>
</organism>
<dbReference type="GO" id="GO:0022857">
    <property type="term" value="F:transmembrane transporter activity"/>
    <property type="evidence" value="ECO:0007669"/>
    <property type="project" value="InterPro"/>
</dbReference>
<dbReference type="GO" id="GO:0005886">
    <property type="term" value="C:plasma membrane"/>
    <property type="evidence" value="ECO:0007669"/>
    <property type="project" value="UniProtKB-SubCell"/>
</dbReference>
<feature type="domain" description="Major facilitator superfamily (MFS) profile" evidence="7">
    <location>
        <begin position="14"/>
        <end position="403"/>
    </location>
</feature>
<dbReference type="SUPFAM" id="SSF103473">
    <property type="entry name" value="MFS general substrate transporter"/>
    <property type="match status" value="1"/>
</dbReference>
<comment type="subcellular location">
    <subcellularLocation>
        <location evidence="1">Cell membrane</location>
        <topology evidence="1">Multi-pass membrane protein</topology>
    </subcellularLocation>
</comment>
<protein>
    <submittedName>
        <fullName evidence="8">Sugar efflux transporter</fullName>
    </submittedName>
</protein>
<feature type="transmembrane region" description="Helical" evidence="6">
    <location>
        <begin position="378"/>
        <end position="397"/>
    </location>
</feature>
<dbReference type="Proteomes" id="UP000001822">
    <property type="component" value="Chromosome"/>
</dbReference>
<feature type="transmembrane region" description="Helical" evidence="6">
    <location>
        <begin position="12"/>
        <end position="35"/>
    </location>
</feature>
<dbReference type="KEGG" id="chu:CHU_0325"/>
<dbReference type="Gene3D" id="1.20.1250.20">
    <property type="entry name" value="MFS general substrate transporter like domains"/>
    <property type="match status" value="1"/>
</dbReference>
<evidence type="ECO:0000259" key="7">
    <source>
        <dbReference type="PROSITE" id="PS50850"/>
    </source>
</evidence>
<evidence type="ECO:0000256" key="2">
    <source>
        <dbReference type="ARBA" id="ARBA00022475"/>
    </source>
</evidence>
<gene>
    <name evidence="8" type="primary">sotB</name>
    <name evidence="8" type="ordered locus">CHU_0325</name>
</gene>
<dbReference type="OrthoDB" id="9812221at2"/>
<feature type="transmembrane region" description="Helical" evidence="6">
    <location>
        <begin position="167"/>
        <end position="187"/>
    </location>
</feature>
<keyword evidence="9" id="KW-1185">Reference proteome</keyword>
<feature type="transmembrane region" description="Helical" evidence="6">
    <location>
        <begin position="285"/>
        <end position="305"/>
    </location>
</feature>